<dbReference type="EMBL" id="JIDS01000002">
    <property type="protein sequence ID" value="EZK38653.1"/>
    <property type="molecule type" value="Genomic_DNA"/>
</dbReference>
<evidence type="ECO:0000313" key="2">
    <source>
        <dbReference type="Proteomes" id="UP000023806"/>
    </source>
</evidence>
<accession>A0AAD3G5H2</accession>
<reference evidence="1 2" key="1">
    <citation type="submission" date="2014-03" db="EMBL/GenBank/DDBJ databases">
        <title>The Genome Sequence of Francisella tularensis subsp. tularensis str. SCHU S4 substr. FSC043.</title>
        <authorList>
            <consortium name="The Broad Institute Genomics Platform"/>
            <consortium name="The Broad Institute Genome Sequencing Center for Infectious Disease"/>
            <person name="Chapman S.B."/>
            <person name="Guina T."/>
            <person name="Gelhaus C."/>
            <person name="Comer J."/>
            <person name="Sellati T."/>
            <person name="Sjostedt A."/>
            <person name="Young S.K."/>
            <person name="Zeng Q."/>
            <person name="Gargeya S."/>
            <person name="Abouelleil A."/>
            <person name="Alvarado L."/>
            <person name="Chapman S.B."/>
            <person name="Gainer-Dewar J."/>
            <person name="Goldberg J."/>
            <person name="Griggs A."/>
            <person name="Gujja S."/>
            <person name="Hansen M."/>
            <person name="Howarth C."/>
            <person name="Imamovic A."/>
            <person name="Larimer J."/>
            <person name="Murphy C."/>
            <person name="Naylor J."/>
            <person name="Pearson M."/>
            <person name="Poon T.W."/>
            <person name="Priest M."/>
            <person name="Roberts A."/>
            <person name="Saif S."/>
            <person name="Shea T."/>
            <person name="Sykes S."/>
            <person name="Wortman J."/>
            <person name="Nusbaum C."/>
            <person name="Birren B."/>
        </authorList>
    </citation>
    <scope>NUCLEOTIDE SEQUENCE [LARGE SCALE GENOMIC DNA]</scope>
    <source>
        <strain evidence="1 2">Schu S4</strain>
    </source>
</reference>
<sequence>MSHNSVFNGYAPYVNVYDEIFTADGKVRDNVRQAIRAIDELNLETLHEKQKFVDASFLKKWYYIYSL</sequence>
<dbReference type="AlphaFoldDB" id="A0AAD3G5H2"/>
<comment type="caution">
    <text evidence="1">The sequence shown here is derived from an EMBL/GenBank/DDBJ whole genome shotgun (WGS) entry which is preliminary data.</text>
</comment>
<name>A0AAD3G5H2_FRATT</name>
<proteinExistence type="predicted"/>
<dbReference type="Proteomes" id="UP000023806">
    <property type="component" value="Unassembled WGS sequence"/>
</dbReference>
<evidence type="ECO:0000313" key="1">
    <source>
        <dbReference type="EMBL" id="EZK38653.1"/>
    </source>
</evidence>
<gene>
    <name evidence="1" type="ORF">P250_03420</name>
</gene>
<organism evidence="1 2">
    <name type="scientific">Francisella tularensis subsp. tularensis str. SCHU S4 substr. FSC237</name>
    <dbReference type="NCBI Taxonomy" id="1341660"/>
    <lineage>
        <taxon>Bacteria</taxon>
        <taxon>Pseudomonadati</taxon>
        <taxon>Pseudomonadota</taxon>
        <taxon>Gammaproteobacteria</taxon>
        <taxon>Thiotrichales</taxon>
        <taxon>Francisellaceae</taxon>
        <taxon>Francisella</taxon>
    </lineage>
</organism>
<protein>
    <submittedName>
        <fullName evidence="1">Uncharacterized protein</fullName>
    </submittedName>
</protein>